<comment type="pathway">
    <text evidence="2">Amino-acid degradation; L-histidine degradation into L-glutamate; L-glutamate from N-formimidoyl-L-glutamate (transferase route): step 1/1.</text>
</comment>
<dbReference type="Proteomes" id="UP000178367">
    <property type="component" value="Unassembled WGS sequence"/>
</dbReference>
<comment type="subcellular location">
    <subcellularLocation>
        <location evidence="1">Cytoplasm</location>
    </subcellularLocation>
</comment>
<gene>
    <name evidence="10" type="ORF">A2227_05630</name>
</gene>
<dbReference type="Pfam" id="PF02971">
    <property type="entry name" value="FTCD"/>
    <property type="match status" value="1"/>
</dbReference>
<organism evidence="10 11">
    <name type="scientific">Candidatus Falkowbacteria bacterium RIFOXYA2_FULL_47_19</name>
    <dbReference type="NCBI Taxonomy" id="1797994"/>
    <lineage>
        <taxon>Bacteria</taxon>
        <taxon>Candidatus Falkowiibacteriota</taxon>
    </lineage>
</organism>
<dbReference type="STRING" id="1797994.A2227_05630"/>
<evidence type="ECO:0000256" key="7">
    <source>
        <dbReference type="ARBA" id="ARBA00022954"/>
    </source>
</evidence>
<keyword evidence="7" id="KW-0290">Folate-binding</keyword>
<dbReference type="InterPro" id="IPR013802">
    <property type="entry name" value="Formiminotransferase_C"/>
</dbReference>
<reference evidence="10 11" key="1">
    <citation type="journal article" date="2016" name="Nat. Commun.">
        <title>Thousands of microbial genomes shed light on interconnected biogeochemical processes in an aquifer system.</title>
        <authorList>
            <person name="Anantharaman K."/>
            <person name="Brown C.T."/>
            <person name="Hug L.A."/>
            <person name="Sharon I."/>
            <person name="Castelle C.J."/>
            <person name="Probst A.J."/>
            <person name="Thomas B.C."/>
            <person name="Singh A."/>
            <person name="Wilkins M.J."/>
            <person name="Karaoz U."/>
            <person name="Brodie E.L."/>
            <person name="Williams K.H."/>
            <person name="Hubbard S.S."/>
            <person name="Banfield J.F."/>
        </authorList>
    </citation>
    <scope>NUCLEOTIDE SEQUENCE [LARGE SCALE GENOMIC DNA]</scope>
</reference>
<dbReference type="Gene3D" id="3.30.70.670">
    <property type="entry name" value="Formiminotransferase, C-terminal subdomain"/>
    <property type="match status" value="1"/>
</dbReference>
<feature type="domain" description="Formiminotransferase C-terminal subdomain" evidence="8">
    <location>
        <begin position="180"/>
        <end position="308"/>
    </location>
</feature>
<keyword evidence="4" id="KW-0963">Cytoplasm</keyword>
<dbReference type="AlphaFoldDB" id="A0A1F5SH13"/>
<dbReference type="SUPFAM" id="SSF55116">
    <property type="entry name" value="Formiminotransferase domain of formiminotransferase-cyclodeaminase"/>
    <property type="match status" value="2"/>
</dbReference>
<keyword evidence="5 10" id="KW-0808">Transferase</keyword>
<dbReference type="GO" id="GO:0019557">
    <property type="term" value="P:L-histidine catabolic process to glutamate and formate"/>
    <property type="evidence" value="ECO:0007669"/>
    <property type="project" value="UniProtKB-UniPathway"/>
</dbReference>
<dbReference type="EMBL" id="MFGB01000018">
    <property type="protein sequence ID" value="OGF25954.1"/>
    <property type="molecule type" value="Genomic_DNA"/>
</dbReference>
<evidence type="ECO:0000256" key="4">
    <source>
        <dbReference type="ARBA" id="ARBA00022490"/>
    </source>
</evidence>
<dbReference type="InterPro" id="IPR051623">
    <property type="entry name" value="FTCD"/>
</dbReference>
<dbReference type="InterPro" id="IPR012886">
    <property type="entry name" value="Formiminotransferase_N"/>
</dbReference>
<dbReference type="GO" id="GO:0030409">
    <property type="term" value="F:glutamate formimidoyltransferase activity"/>
    <property type="evidence" value="ECO:0007669"/>
    <property type="project" value="UniProtKB-EC"/>
</dbReference>
<accession>A0A1F5SH13</accession>
<dbReference type="PANTHER" id="PTHR12234:SF1">
    <property type="entry name" value="FORMIMINOTRANSFERASE N-TERMINAL SUBDOMAIN-CONTAINING PROTEIN"/>
    <property type="match status" value="1"/>
</dbReference>
<evidence type="ECO:0000256" key="2">
    <source>
        <dbReference type="ARBA" id="ARBA00005082"/>
    </source>
</evidence>
<dbReference type="GO" id="GO:0005542">
    <property type="term" value="F:folic acid binding"/>
    <property type="evidence" value="ECO:0007669"/>
    <property type="project" value="UniProtKB-KW"/>
</dbReference>
<feature type="domain" description="Formiminotransferase N-terminal subdomain" evidence="9">
    <location>
        <begin position="3"/>
        <end position="179"/>
    </location>
</feature>
<sequence length="311" mass="33778">MKQIVECVPNLSEGRDQNKIREIAAVVPRPGVKLLDVSSDPDHNRSVITFAGRPGAVMLAAFRLIKKTAALIDMAGHSGKHPRLGAVDVCPFIPVTGTTPDYCAQLAYELGDMVGRKLNLSGYYYGAAARCPERKKLSDIRQGEYEGLSDKLKKAEWRPDFGPAVFNPKFGCTVIGARNFLIAYNVNLDSRDMALANGIARLLRSSGGISVIGTDKRRIPGIFPSVQAIGVELAARQQVQVSMNLMDYSAAPVYIVFETVKRMASLAGVRVAGSEIVGLAPESALNDVPFEYLQLENFNPKKQIIEEALGL</sequence>
<dbReference type="GO" id="GO:0019556">
    <property type="term" value="P:L-histidine catabolic process to glutamate and formamide"/>
    <property type="evidence" value="ECO:0007669"/>
    <property type="project" value="UniProtKB-UniPathway"/>
</dbReference>
<proteinExistence type="predicted"/>
<dbReference type="NCBIfam" id="TIGR02024">
    <property type="entry name" value="FtcD"/>
    <property type="match status" value="1"/>
</dbReference>
<dbReference type="Gene3D" id="3.30.990.10">
    <property type="entry name" value="Formiminotransferase, N-terminal subdomain"/>
    <property type="match status" value="1"/>
</dbReference>
<dbReference type="InterPro" id="IPR037064">
    <property type="entry name" value="Formiminotransferase_N_sf"/>
</dbReference>
<dbReference type="InterPro" id="IPR022384">
    <property type="entry name" value="FormiminoTrfase_cat_dom_sf"/>
</dbReference>
<evidence type="ECO:0000259" key="8">
    <source>
        <dbReference type="SMART" id="SM01221"/>
    </source>
</evidence>
<dbReference type="GO" id="GO:0005737">
    <property type="term" value="C:cytoplasm"/>
    <property type="evidence" value="ECO:0007669"/>
    <property type="project" value="UniProtKB-SubCell"/>
</dbReference>
<dbReference type="InterPro" id="IPR037070">
    <property type="entry name" value="Formiminotransferase_C_sf"/>
</dbReference>
<dbReference type="SMART" id="SM01222">
    <property type="entry name" value="FTCD_N"/>
    <property type="match status" value="1"/>
</dbReference>
<evidence type="ECO:0000256" key="1">
    <source>
        <dbReference type="ARBA" id="ARBA00004496"/>
    </source>
</evidence>
<evidence type="ECO:0000313" key="11">
    <source>
        <dbReference type="Proteomes" id="UP000178367"/>
    </source>
</evidence>
<name>A0A1F5SH13_9BACT</name>
<evidence type="ECO:0000259" key="9">
    <source>
        <dbReference type="SMART" id="SM01222"/>
    </source>
</evidence>
<dbReference type="InterPro" id="IPR004227">
    <property type="entry name" value="Formiminotransferase_cat"/>
</dbReference>
<evidence type="ECO:0000256" key="5">
    <source>
        <dbReference type="ARBA" id="ARBA00022679"/>
    </source>
</evidence>
<protein>
    <recommendedName>
        <fullName evidence="3">glutamate formimidoyltransferase</fullName>
        <ecNumber evidence="3">2.1.2.5</ecNumber>
    </recommendedName>
</protein>
<dbReference type="PANTHER" id="PTHR12234">
    <property type="entry name" value="FORMIMINOTRANSFERASE-CYCLODEAMINASE"/>
    <property type="match status" value="1"/>
</dbReference>
<dbReference type="EC" id="2.1.2.5" evidence="3"/>
<dbReference type="UniPathway" id="UPA00379">
    <property type="reaction ID" value="UER00555"/>
</dbReference>
<comment type="caution">
    <text evidence="10">The sequence shown here is derived from an EMBL/GenBank/DDBJ whole genome shotgun (WGS) entry which is preliminary data.</text>
</comment>
<dbReference type="SMART" id="SM01221">
    <property type="entry name" value="FTCD"/>
    <property type="match status" value="1"/>
</dbReference>
<keyword evidence="6" id="KW-0369">Histidine metabolism</keyword>
<evidence type="ECO:0000256" key="6">
    <source>
        <dbReference type="ARBA" id="ARBA00022808"/>
    </source>
</evidence>
<dbReference type="Pfam" id="PF07837">
    <property type="entry name" value="FTCD_N"/>
    <property type="match status" value="1"/>
</dbReference>
<evidence type="ECO:0000313" key="10">
    <source>
        <dbReference type="EMBL" id="OGF25954.1"/>
    </source>
</evidence>
<evidence type="ECO:0000256" key="3">
    <source>
        <dbReference type="ARBA" id="ARBA00012252"/>
    </source>
</evidence>